<protein>
    <submittedName>
        <fullName evidence="2">Ubinuclein-1</fullName>
    </submittedName>
</protein>
<dbReference type="AlphaFoldDB" id="A0AAW2QNZ6"/>
<dbReference type="PANTHER" id="PTHR21669">
    <property type="entry name" value="CAPZ-INTERACTING PROTEIN AND RELATED PROTEINS"/>
    <property type="match status" value="1"/>
</dbReference>
<sequence>MGREWRWRARVGARVKTTSSFEAAGGRLRFTVELRPGETTIVSWKKLLRDANSSKFNRPGPSISGQSFEAQRQPVAQPPPPPPPLAPSSSKQPTEAEPKDSQAQAGSNRLSTVIERIERMYAGNGSSDEEDVVLDNIPDDDEYDTEDSFIDDAELRKEGSSVRPKGATLEKAIRELEKIVAEFRPPSTEVQDPDISSQAVKRRLPAEIKQKLGKIARLARNLKVMANMGLSAKQEKDDRIQKIKLEVAEMVKLRIPYMKSKRLEEDSGPPVRKLYEEDRDKIKKKKVLAPKVEDAMNVTQAQHIHEKKLSDSRDQVSSLTSKPILGTAVAQGAGLLHVTFANGSNIDKLKQAKKNGSSSKGPIPAMPSEELPKKKVKRKPNAEVNETQFCLEKLVSQGRNGASTLSTPHFL</sequence>
<dbReference type="GO" id="GO:0005634">
    <property type="term" value="C:nucleus"/>
    <property type="evidence" value="ECO:0007669"/>
    <property type="project" value="TreeGrafter"/>
</dbReference>
<evidence type="ECO:0000256" key="1">
    <source>
        <dbReference type="SAM" id="MobiDB-lite"/>
    </source>
</evidence>
<feature type="region of interest" description="Disordered" evidence="1">
    <location>
        <begin position="51"/>
        <end position="109"/>
    </location>
</feature>
<feature type="compositionally biased region" description="Acidic residues" evidence="1">
    <location>
        <begin position="127"/>
        <end position="149"/>
    </location>
</feature>
<comment type="caution">
    <text evidence="2">The sequence shown here is derived from an EMBL/GenBank/DDBJ whole genome shotgun (WGS) entry which is preliminary data.</text>
</comment>
<gene>
    <name evidence="2" type="ORF">Scaly_1146900</name>
</gene>
<organism evidence="2">
    <name type="scientific">Sesamum calycinum</name>
    <dbReference type="NCBI Taxonomy" id="2727403"/>
    <lineage>
        <taxon>Eukaryota</taxon>
        <taxon>Viridiplantae</taxon>
        <taxon>Streptophyta</taxon>
        <taxon>Embryophyta</taxon>
        <taxon>Tracheophyta</taxon>
        <taxon>Spermatophyta</taxon>
        <taxon>Magnoliopsida</taxon>
        <taxon>eudicotyledons</taxon>
        <taxon>Gunneridae</taxon>
        <taxon>Pentapetalae</taxon>
        <taxon>asterids</taxon>
        <taxon>lamiids</taxon>
        <taxon>Lamiales</taxon>
        <taxon>Pedaliaceae</taxon>
        <taxon>Sesamum</taxon>
    </lineage>
</organism>
<dbReference type="PANTHER" id="PTHR21669:SF28">
    <property type="entry name" value="YEMANUCLEIN"/>
    <property type="match status" value="1"/>
</dbReference>
<reference evidence="2" key="2">
    <citation type="journal article" date="2024" name="Plant">
        <title>Genomic evolution and insights into agronomic trait innovations of Sesamum species.</title>
        <authorList>
            <person name="Miao H."/>
            <person name="Wang L."/>
            <person name="Qu L."/>
            <person name="Liu H."/>
            <person name="Sun Y."/>
            <person name="Le M."/>
            <person name="Wang Q."/>
            <person name="Wei S."/>
            <person name="Zheng Y."/>
            <person name="Lin W."/>
            <person name="Duan Y."/>
            <person name="Cao H."/>
            <person name="Xiong S."/>
            <person name="Wang X."/>
            <person name="Wei L."/>
            <person name="Li C."/>
            <person name="Ma Q."/>
            <person name="Ju M."/>
            <person name="Zhao R."/>
            <person name="Li G."/>
            <person name="Mu C."/>
            <person name="Tian Q."/>
            <person name="Mei H."/>
            <person name="Zhang T."/>
            <person name="Gao T."/>
            <person name="Zhang H."/>
        </authorList>
    </citation>
    <scope>NUCLEOTIDE SEQUENCE</scope>
    <source>
        <strain evidence="2">KEN8</strain>
    </source>
</reference>
<accession>A0AAW2QNZ6</accession>
<evidence type="ECO:0000313" key="2">
    <source>
        <dbReference type="EMBL" id="KAL0369280.1"/>
    </source>
</evidence>
<feature type="region of interest" description="Disordered" evidence="1">
    <location>
        <begin position="121"/>
        <end position="149"/>
    </location>
</feature>
<proteinExistence type="predicted"/>
<reference evidence="2" key="1">
    <citation type="submission" date="2020-06" db="EMBL/GenBank/DDBJ databases">
        <authorList>
            <person name="Li T."/>
            <person name="Hu X."/>
            <person name="Zhang T."/>
            <person name="Song X."/>
            <person name="Zhang H."/>
            <person name="Dai N."/>
            <person name="Sheng W."/>
            <person name="Hou X."/>
            <person name="Wei L."/>
        </authorList>
    </citation>
    <scope>NUCLEOTIDE SEQUENCE</scope>
    <source>
        <strain evidence="2">KEN8</strain>
        <tissue evidence="2">Leaf</tissue>
    </source>
</reference>
<feature type="region of interest" description="Disordered" evidence="1">
    <location>
        <begin position="351"/>
        <end position="383"/>
    </location>
</feature>
<name>A0AAW2QNZ6_9LAMI</name>
<dbReference type="GO" id="GO:0006325">
    <property type="term" value="P:chromatin organization"/>
    <property type="evidence" value="ECO:0007669"/>
    <property type="project" value="TreeGrafter"/>
</dbReference>
<dbReference type="EMBL" id="JACGWM010000006">
    <property type="protein sequence ID" value="KAL0369280.1"/>
    <property type="molecule type" value="Genomic_DNA"/>
</dbReference>
<feature type="compositionally biased region" description="Pro residues" evidence="1">
    <location>
        <begin position="76"/>
        <end position="86"/>
    </location>
</feature>